<dbReference type="EMBL" id="CP136862">
    <property type="protein sequence ID" value="WOJ90188.1"/>
    <property type="molecule type" value="Genomic_DNA"/>
</dbReference>
<evidence type="ECO:0000313" key="3">
    <source>
        <dbReference type="Proteomes" id="UP001626536"/>
    </source>
</evidence>
<accession>A0ABZ0HUF5</accession>
<organism evidence="2 3">
    <name type="scientific">Methylocapsa polymorpha</name>
    <dbReference type="NCBI Taxonomy" id="3080828"/>
    <lineage>
        <taxon>Bacteria</taxon>
        <taxon>Pseudomonadati</taxon>
        <taxon>Pseudomonadota</taxon>
        <taxon>Alphaproteobacteria</taxon>
        <taxon>Hyphomicrobiales</taxon>
        <taxon>Beijerinckiaceae</taxon>
        <taxon>Methylocapsa</taxon>
    </lineage>
</organism>
<sequence length="106" mass="11380">MTALMVVELSDDKRLFFGGRGPDGELSEIWVTDDIAKGTKEDFLSAIGSLAELVKTLDESVGAMAKRPEKIEIEFGASLGSDCNLWIAPGDSKAEFKVKLSWGKGG</sequence>
<dbReference type="Proteomes" id="UP001626536">
    <property type="component" value="Chromosome"/>
</dbReference>
<dbReference type="NCBIfam" id="NF041216">
    <property type="entry name" value="CU044_2847_fam"/>
    <property type="match status" value="1"/>
</dbReference>
<name>A0ABZ0HUF5_9HYPH</name>
<dbReference type="Pfam" id="PF19493">
    <property type="entry name" value="Trypco1"/>
    <property type="match status" value="1"/>
</dbReference>
<evidence type="ECO:0000259" key="1">
    <source>
        <dbReference type="Pfam" id="PF19493"/>
    </source>
</evidence>
<feature type="domain" description="Trypsin-co-occurring" evidence="1">
    <location>
        <begin position="29"/>
        <end position="103"/>
    </location>
</feature>
<dbReference type="InterPro" id="IPR045794">
    <property type="entry name" value="Trypco1"/>
</dbReference>
<proteinExistence type="predicted"/>
<dbReference type="RefSeq" id="WP_407339634.1">
    <property type="nucleotide sequence ID" value="NZ_CP136862.1"/>
</dbReference>
<protein>
    <submittedName>
        <fullName evidence="2">CU044_2847 family protein</fullName>
    </submittedName>
</protein>
<evidence type="ECO:0000313" key="2">
    <source>
        <dbReference type="EMBL" id="WOJ90188.1"/>
    </source>
</evidence>
<gene>
    <name evidence="2" type="ORF">RZS28_02465</name>
</gene>
<reference evidence="2 3" key="1">
    <citation type="submission" date="2023-10" db="EMBL/GenBank/DDBJ databases">
        <title>Novel methanotroph of the genus Methylocapsa from a subarctic wetland.</title>
        <authorList>
            <person name="Belova S.E."/>
            <person name="Oshkin I.Y."/>
            <person name="Miroshnikov K."/>
            <person name="Dedysh S.N."/>
        </authorList>
    </citation>
    <scope>NUCLEOTIDE SEQUENCE [LARGE SCALE GENOMIC DNA]</scope>
    <source>
        <strain evidence="2 3">RX1</strain>
    </source>
</reference>
<keyword evidence="3" id="KW-1185">Reference proteome</keyword>